<feature type="domain" description="DEAD-box RNA helicase Q" evidence="7">
    <location>
        <begin position="4"/>
        <end position="32"/>
    </location>
</feature>
<dbReference type="SMART" id="SM00487">
    <property type="entry name" value="DEXDc"/>
    <property type="match status" value="1"/>
</dbReference>
<dbReference type="InterPro" id="IPR011545">
    <property type="entry name" value="DEAD/DEAH_box_helicase_dom"/>
</dbReference>
<dbReference type="InterPro" id="IPR005580">
    <property type="entry name" value="DbpA/CsdA_RNA-bd_dom"/>
</dbReference>
<dbReference type="InterPro" id="IPR001650">
    <property type="entry name" value="Helicase_C-like"/>
</dbReference>
<evidence type="ECO:0000256" key="3">
    <source>
        <dbReference type="ARBA" id="ARBA00022806"/>
    </source>
</evidence>
<dbReference type="InterPro" id="IPR027417">
    <property type="entry name" value="P-loop_NTPase"/>
</dbReference>
<keyword evidence="3" id="KW-0347">Helicase</keyword>
<protein>
    <recommendedName>
        <fullName evidence="9">RNA helicase</fullName>
    </recommendedName>
</protein>
<dbReference type="PANTHER" id="PTHR47959">
    <property type="entry name" value="ATP-DEPENDENT RNA HELICASE RHLE-RELATED"/>
    <property type="match status" value="1"/>
</dbReference>
<keyword evidence="2" id="KW-0378">Hydrolase</keyword>
<reference evidence="8" key="1">
    <citation type="submission" date="2018-05" db="EMBL/GenBank/DDBJ databases">
        <authorList>
            <person name="Lanie J.A."/>
            <person name="Ng W.-L."/>
            <person name="Kazmierczak K.M."/>
            <person name="Andrzejewski T.M."/>
            <person name="Davidsen T.M."/>
            <person name="Wayne K.J."/>
            <person name="Tettelin H."/>
            <person name="Glass J.I."/>
            <person name="Rusch D."/>
            <person name="Podicherti R."/>
            <person name="Tsui H.-C.T."/>
            <person name="Winkler M.E."/>
        </authorList>
    </citation>
    <scope>NUCLEOTIDE SEQUENCE</scope>
</reference>
<dbReference type="PROSITE" id="PS51195">
    <property type="entry name" value="Q_MOTIF"/>
    <property type="match status" value="1"/>
</dbReference>
<dbReference type="InterPro" id="IPR012677">
    <property type="entry name" value="Nucleotide-bd_a/b_plait_sf"/>
</dbReference>
<dbReference type="PROSITE" id="PS51192">
    <property type="entry name" value="HELICASE_ATP_BIND_1"/>
    <property type="match status" value="1"/>
</dbReference>
<keyword evidence="4" id="KW-0067">ATP-binding</keyword>
<evidence type="ECO:0000256" key="2">
    <source>
        <dbReference type="ARBA" id="ARBA00022801"/>
    </source>
</evidence>
<dbReference type="Gene3D" id="3.40.50.300">
    <property type="entry name" value="P-loop containing nucleotide triphosphate hydrolases"/>
    <property type="match status" value="2"/>
</dbReference>
<organism evidence="8">
    <name type="scientific">marine metagenome</name>
    <dbReference type="NCBI Taxonomy" id="408172"/>
    <lineage>
        <taxon>unclassified sequences</taxon>
        <taxon>metagenomes</taxon>
        <taxon>ecological metagenomes</taxon>
    </lineage>
</organism>
<dbReference type="CDD" id="cd18787">
    <property type="entry name" value="SF2_C_DEAD"/>
    <property type="match status" value="1"/>
</dbReference>
<dbReference type="CDD" id="cd00268">
    <property type="entry name" value="DEADc"/>
    <property type="match status" value="1"/>
</dbReference>
<dbReference type="SMART" id="SM00490">
    <property type="entry name" value="HELICc"/>
    <property type="match status" value="1"/>
</dbReference>
<sequence>MTTPSFSDWDLEAPIAKAIDGLGWTEPTEIQVGTLPVARRGIDVVGQARTGSGKTAAFAIPIIEYCEPSGSLQALVLCPTRELAVQVAAEIGALQGDKGLSIETVYGGTDIERQAKRLDKGVDVIVGTPGRVIDMSKRGHIGLASISRFCLDEADRMLDMGFFPDVLWVIERMPNREQTMLFSATFPQEVLDAAEEFTVDPVHVMSDELKVEIPEIEQFAIRVGRLNKMWALGRIIANMAEGDQMLIFTNTKRMVDMLADRLERFRAGSSALHGDMAQNKRERILNGFREGSTSILIATDVAARGLDVDGITHVVNYDLPDETEGYVHRIGRTGRMGRRGEAWSFVTRGEQGMLDKIANTWNMEIPLVDAPELPEGAKERIRRKDDWDELSDGFGMVSVRLSVGKSEASKLALADWITKEARVPDIAIGEIMLGDDESIVEIHVRKASYVIDVLKTREFRGRDLEPVIIS</sequence>
<dbReference type="GO" id="GO:0005829">
    <property type="term" value="C:cytosol"/>
    <property type="evidence" value="ECO:0007669"/>
    <property type="project" value="TreeGrafter"/>
</dbReference>
<dbReference type="GO" id="GO:0003724">
    <property type="term" value="F:RNA helicase activity"/>
    <property type="evidence" value="ECO:0007669"/>
    <property type="project" value="InterPro"/>
</dbReference>
<proteinExistence type="predicted"/>
<evidence type="ECO:0000256" key="4">
    <source>
        <dbReference type="ARBA" id="ARBA00022840"/>
    </source>
</evidence>
<dbReference type="InterPro" id="IPR014001">
    <property type="entry name" value="Helicase_ATP-bd"/>
</dbReference>
<gene>
    <name evidence="8" type="ORF">METZ01_LOCUS56323</name>
</gene>
<dbReference type="PANTHER" id="PTHR47959:SF1">
    <property type="entry name" value="ATP-DEPENDENT RNA HELICASE DBPA"/>
    <property type="match status" value="1"/>
</dbReference>
<evidence type="ECO:0000259" key="5">
    <source>
        <dbReference type="PROSITE" id="PS51192"/>
    </source>
</evidence>
<dbReference type="Pfam" id="PF00270">
    <property type="entry name" value="DEAD"/>
    <property type="match status" value="1"/>
</dbReference>
<dbReference type="GO" id="GO:0005524">
    <property type="term" value="F:ATP binding"/>
    <property type="evidence" value="ECO:0007669"/>
    <property type="project" value="UniProtKB-KW"/>
</dbReference>
<name>A0A381SJ69_9ZZZZ</name>
<dbReference type="InterPro" id="IPR014014">
    <property type="entry name" value="RNA_helicase_DEAD_Q_motif"/>
</dbReference>
<dbReference type="EMBL" id="UINC01003114">
    <property type="protein sequence ID" value="SVA03469.1"/>
    <property type="molecule type" value="Genomic_DNA"/>
</dbReference>
<dbReference type="PROSITE" id="PS51194">
    <property type="entry name" value="HELICASE_CTER"/>
    <property type="match status" value="1"/>
</dbReference>
<feature type="domain" description="Helicase C-terminal" evidence="6">
    <location>
        <begin position="231"/>
        <end position="381"/>
    </location>
</feature>
<evidence type="ECO:0008006" key="9">
    <source>
        <dbReference type="Google" id="ProtNLM"/>
    </source>
</evidence>
<evidence type="ECO:0000259" key="6">
    <source>
        <dbReference type="PROSITE" id="PS51194"/>
    </source>
</evidence>
<dbReference type="GO" id="GO:0003676">
    <property type="term" value="F:nucleic acid binding"/>
    <property type="evidence" value="ECO:0007669"/>
    <property type="project" value="InterPro"/>
</dbReference>
<dbReference type="SUPFAM" id="SSF52540">
    <property type="entry name" value="P-loop containing nucleoside triphosphate hydrolases"/>
    <property type="match status" value="1"/>
</dbReference>
<accession>A0A381SJ69</accession>
<dbReference type="InterPro" id="IPR044742">
    <property type="entry name" value="DEAD/DEAH_RhlB"/>
</dbReference>
<evidence type="ECO:0000256" key="1">
    <source>
        <dbReference type="ARBA" id="ARBA00022741"/>
    </source>
</evidence>
<evidence type="ECO:0000259" key="7">
    <source>
        <dbReference type="PROSITE" id="PS51195"/>
    </source>
</evidence>
<dbReference type="InterPro" id="IPR050079">
    <property type="entry name" value="DEAD_box_RNA_helicase"/>
</dbReference>
<evidence type="ECO:0000313" key="8">
    <source>
        <dbReference type="EMBL" id="SVA03469.1"/>
    </source>
</evidence>
<dbReference type="Gene3D" id="3.30.70.330">
    <property type="match status" value="1"/>
</dbReference>
<feature type="domain" description="Helicase ATP-binding" evidence="5">
    <location>
        <begin position="35"/>
        <end position="204"/>
    </location>
</feature>
<dbReference type="GO" id="GO:0016787">
    <property type="term" value="F:hydrolase activity"/>
    <property type="evidence" value="ECO:0007669"/>
    <property type="project" value="UniProtKB-KW"/>
</dbReference>
<dbReference type="AlphaFoldDB" id="A0A381SJ69"/>
<dbReference type="Pfam" id="PF03880">
    <property type="entry name" value="DbpA"/>
    <property type="match status" value="1"/>
</dbReference>
<dbReference type="Pfam" id="PF00271">
    <property type="entry name" value="Helicase_C"/>
    <property type="match status" value="1"/>
</dbReference>
<keyword evidence="1" id="KW-0547">Nucleotide-binding</keyword>